<evidence type="ECO:0000256" key="1">
    <source>
        <dbReference type="SAM" id="MobiDB-lite"/>
    </source>
</evidence>
<feature type="compositionally biased region" description="Low complexity" evidence="1">
    <location>
        <begin position="239"/>
        <end position="254"/>
    </location>
</feature>
<evidence type="ECO:0000313" key="3">
    <source>
        <dbReference type="RefSeq" id="XP_041439423.1"/>
    </source>
</evidence>
<dbReference type="Proteomes" id="UP000186698">
    <property type="component" value="Chromosome 2S"/>
</dbReference>
<name>A0A8J1MCZ2_XENLA</name>
<feature type="region of interest" description="Disordered" evidence="1">
    <location>
        <begin position="195"/>
        <end position="291"/>
    </location>
</feature>
<dbReference type="CTD" id="108709265"/>
<dbReference type="GeneID" id="108709265"/>
<reference evidence="2" key="1">
    <citation type="submission" date="2024-06" db="UniProtKB">
        <authorList>
            <consortium name="RefSeq"/>
        </authorList>
    </citation>
    <scope>NUCLEOTIDE SEQUENCE [LARGE SCALE GENOMIC DNA]</scope>
    <source>
        <strain evidence="2">J_2021</strain>
    </source>
</reference>
<gene>
    <name evidence="3" type="primary">cd86.S</name>
</gene>
<dbReference type="AlphaFoldDB" id="A0A8J1MCZ2"/>
<keyword evidence="2" id="KW-1185">Reference proteome</keyword>
<reference evidence="3" key="2">
    <citation type="submission" date="2025-08" db="UniProtKB">
        <authorList>
            <consortium name="RefSeq"/>
        </authorList>
    </citation>
    <scope>IDENTIFICATION</scope>
    <source>
        <strain evidence="3">J_2021</strain>
        <tissue evidence="3">Erythrocytes</tissue>
    </source>
</reference>
<accession>A0A8J1MCZ2</accession>
<dbReference type="RefSeq" id="XP_041439423.1">
    <property type="nucleotide sequence ID" value="XM_041583489.1"/>
</dbReference>
<protein>
    <submittedName>
        <fullName evidence="3">Uncharacterized protein cd86.S isoform X2</fullName>
    </submittedName>
</protein>
<organism evidence="2 3">
    <name type="scientific">Xenopus laevis</name>
    <name type="common">African clawed frog</name>
    <dbReference type="NCBI Taxonomy" id="8355"/>
    <lineage>
        <taxon>Eukaryota</taxon>
        <taxon>Metazoa</taxon>
        <taxon>Chordata</taxon>
        <taxon>Craniata</taxon>
        <taxon>Vertebrata</taxon>
        <taxon>Euteleostomi</taxon>
        <taxon>Amphibia</taxon>
        <taxon>Batrachia</taxon>
        <taxon>Anura</taxon>
        <taxon>Pipoidea</taxon>
        <taxon>Pipidae</taxon>
        <taxon>Xenopodinae</taxon>
        <taxon>Xenopus</taxon>
        <taxon>Xenopus</taxon>
    </lineage>
</organism>
<feature type="compositionally biased region" description="Basic and acidic residues" evidence="1">
    <location>
        <begin position="195"/>
        <end position="205"/>
    </location>
</feature>
<sequence length="291" mass="34020">MTEEGIPLTATTFAYDEEDIDRILSGIKIDDLLKTDTAPAGDTSKELGNLKRKELHIQLHLSTLAEYIKVKRIPRGLRLDIRPNLCNEDPLLQQRWYEICNKCSLDLMLLTVERLSAQLQELQLTICKVREKLTAEKGASHTERVLTELNEPLSKLRETIVTRKRRKFDRDARDYTEGHVYNWREERREFRAQHERYTKQPEQPHWRQGAQRPRPPTNWSSRRRYRNPRPQYTPTSQTSASSSDECLSSSTQSSVPFLGVTTDCQDRNKQRKPQAATTRDQYPKRTGNKTR</sequence>
<evidence type="ECO:0000313" key="2">
    <source>
        <dbReference type="Proteomes" id="UP000186698"/>
    </source>
</evidence>
<proteinExistence type="predicted"/>